<evidence type="ECO:0000313" key="3">
    <source>
        <dbReference type="Proteomes" id="UP000434172"/>
    </source>
</evidence>
<reference evidence="2 3" key="1">
    <citation type="submission" date="2019-12" db="EMBL/GenBank/DDBJ databases">
        <title>A genome sequence resource for the geographically widespread anthracnose pathogen Colletotrichum asianum.</title>
        <authorList>
            <person name="Meng Y."/>
        </authorList>
    </citation>
    <scope>NUCLEOTIDE SEQUENCE [LARGE SCALE GENOMIC DNA]</scope>
    <source>
        <strain evidence="2 3">ICMP 18580</strain>
    </source>
</reference>
<comment type="caution">
    <text evidence="2">The sequence shown here is derived from an EMBL/GenBank/DDBJ whole genome shotgun (WGS) entry which is preliminary data.</text>
</comment>
<accession>A0A8H3ZRH7</accession>
<sequence>MSWMGDGRRPTPRSRRLCRACDSGTRSSNQTRPKAVDYHNYIPISRHL</sequence>
<keyword evidence="3" id="KW-1185">Reference proteome</keyword>
<dbReference type="EMBL" id="WOWK01000010">
    <property type="protein sequence ID" value="KAF0329814.1"/>
    <property type="molecule type" value="Genomic_DNA"/>
</dbReference>
<evidence type="ECO:0000313" key="2">
    <source>
        <dbReference type="EMBL" id="KAF0329814.1"/>
    </source>
</evidence>
<gene>
    <name evidence="2" type="ORF">GQ607_002987</name>
</gene>
<organism evidence="2 3">
    <name type="scientific">Colletotrichum asianum</name>
    <dbReference type="NCBI Taxonomy" id="702518"/>
    <lineage>
        <taxon>Eukaryota</taxon>
        <taxon>Fungi</taxon>
        <taxon>Dikarya</taxon>
        <taxon>Ascomycota</taxon>
        <taxon>Pezizomycotina</taxon>
        <taxon>Sordariomycetes</taxon>
        <taxon>Hypocreomycetidae</taxon>
        <taxon>Glomerellales</taxon>
        <taxon>Glomerellaceae</taxon>
        <taxon>Colletotrichum</taxon>
        <taxon>Colletotrichum gloeosporioides species complex</taxon>
    </lineage>
</organism>
<name>A0A8H3ZRH7_9PEZI</name>
<protein>
    <submittedName>
        <fullName evidence="2">Uncharacterized protein</fullName>
    </submittedName>
</protein>
<evidence type="ECO:0000256" key="1">
    <source>
        <dbReference type="SAM" id="MobiDB-lite"/>
    </source>
</evidence>
<dbReference type="AlphaFoldDB" id="A0A8H3ZRH7"/>
<feature type="region of interest" description="Disordered" evidence="1">
    <location>
        <begin position="1"/>
        <end position="34"/>
    </location>
</feature>
<proteinExistence type="predicted"/>
<dbReference type="Proteomes" id="UP000434172">
    <property type="component" value="Unassembled WGS sequence"/>
</dbReference>